<dbReference type="AlphaFoldDB" id="A0A5A5TAB2"/>
<organism evidence="1 2">
    <name type="scientific">Dictyobacter arantiisoli</name>
    <dbReference type="NCBI Taxonomy" id="2014874"/>
    <lineage>
        <taxon>Bacteria</taxon>
        <taxon>Bacillati</taxon>
        <taxon>Chloroflexota</taxon>
        <taxon>Ktedonobacteria</taxon>
        <taxon>Ktedonobacterales</taxon>
        <taxon>Dictyobacteraceae</taxon>
        <taxon>Dictyobacter</taxon>
    </lineage>
</organism>
<keyword evidence="2" id="KW-1185">Reference proteome</keyword>
<evidence type="ECO:0000313" key="2">
    <source>
        <dbReference type="Proteomes" id="UP000322530"/>
    </source>
</evidence>
<reference evidence="1 2" key="1">
    <citation type="submission" date="2019-01" db="EMBL/GenBank/DDBJ databases">
        <title>Draft genome sequence of Dictyobacter sp. Uno17.</title>
        <authorList>
            <person name="Wang C.M."/>
            <person name="Zheng Y."/>
            <person name="Sakai Y."/>
            <person name="Abe K."/>
            <person name="Yokota A."/>
            <person name="Yabe S."/>
        </authorList>
    </citation>
    <scope>NUCLEOTIDE SEQUENCE [LARGE SCALE GENOMIC DNA]</scope>
    <source>
        <strain evidence="1 2">Uno17</strain>
    </source>
</reference>
<dbReference type="RefSeq" id="WP_149401092.1">
    <property type="nucleotide sequence ID" value="NZ_BIXY01000018.1"/>
</dbReference>
<protein>
    <submittedName>
        <fullName evidence="1">Uncharacterized protein</fullName>
    </submittedName>
</protein>
<accession>A0A5A5TAB2</accession>
<comment type="caution">
    <text evidence="1">The sequence shown here is derived from an EMBL/GenBank/DDBJ whole genome shotgun (WGS) entry which is preliminary data.</text>
</comment>
<proteinExistence type="predicted"/>
<dbReference type="EMBL" id="BIXY01000018">
    <property type="protein sequence ID" value="GCF08096.1"/>
    <property type="molecule type" value="Genomic_DNA"/>
</dbReference>
<evidence type="ECO:0000313" key="1">
    <source>
        <dbReference type="EMBL" id="GCF08096.1"/>
    </source>
</evidence>
<gene>
    <name evidence="1" type="ORF">KDI_16600</name>
</gene>
<name>A0A5A5TAB2_9CHLR</name>
<sequence length="99" mass="10845">MTQRFCCSGCPGGWCDGCVPDEQVVSSHVMSNQSCPYCAPAGRPVCAVGIQLYNAAREVGIPLYEGYSSSKQEQDALLASWYQRSDAYYEHIGKLNRGQ</sequence>
<dbReference type="Proteomes" id="UP000322530">
    <property type="component" value="Unassembled WGS sequence"/>
</dbReference>